<accession>D6WTU0</accession>
<name>D6WTU0_TRICA</name>
<protein>
    <submittedName>
        <fullName evidence="1">Uncharacterized protein</fullName>
    </submittedName>
</protein>
<dbReference type="Proteomes" id="UP000007266">
    <property type="component" value="Linkage group 7"/>
</dbReference>
<evidence type="ECO:0000313" key="2">
    <source>
        <dbReference type="Proteomes" id="UP000007266"/>
    </source>
</evidence>
<evidence type="ECO:0000313" key="1">
    <source>
        <dbReference type="EMBL" id="EFA07328.1"/>
    </source>
</evidence>
<organism evidence="1 2">
    <name type="scientific">Tribolium castaneum</name>
    <name type="common">Red flour beetle</name>
    <dbReference type="NCBI Taxonomy" id="7070"/>
    <lineage>
        <taxon>Eukaryota</taxon>
        <taxon>Metazoa</taxon>
        <taxon>Ecdysozoa</taxon>
        <taxon>Arthropoda</taxon>
        <taxon>Hexapoda</taxon>
        <taxon>Insecta</taxon>
        <taxon>Pterygota</taxon>
        <taxon>Neoptera</taxon>
        <taxon>Endopterygota</taxon>
        <taxon>Coleoptera</taxon>
        <taxon>Polyphaga</taxon>
        <taxon>Cucujiformia</taxon>
        <taxon>Tenebrionidae</taxon>
        <taxon>Tenebrionidae incertae sedis</taxon>
        <taxon>Tribolium</taxon>
    </lineage>
</organism>
<keyword evidence="2" id="KW-1185">Reference proteome</keyword>
<proteinExistence type="predicted"/>
<gene>
    <name evidence="1" type="primary">GLEAN_15924</name>
    <name evidence="1" type="ORF">TcasGA2_TC015924</name>
</gene>
<reference evidence="1 2" key="2">
    <citation type="journal article" date="2010" name="Nucleic Acids Res.">
        <title>BeetleBase in 2010: revisions to provide comprehensive genomic information for Tribolium castaneum.</title>
        <authorList>
            <person name="Kim H.S."/>
            <person name="Murphy T."/>
            <person name="Xia J."/>
            <person name="Caragea D."/>
            <person name="Park Y."/>
            <person name="Beeman R.W."/>
            <person name="Lorenzen M.D."/>
            <person name="Butcher S."/>
            <person name="Manak J.R."/>
            <person name="Brown S.J."/>
        </authorList>
    </citation>
    <scope>GENOME REANNOTATION</scope>
    <source>
        <strain evidence="1 2">Georgia GA2</strain>
    </source>
</reference>
<dbReference type="HOGENOM" id="CLU_1940820_0_0_1"/>
<dbReference type="InParanoid" id="D6WTU0"/>
<sequence>MHCGRLFPILARDVVTSPCSPTFRGGAEIMKIRTIACIKFIRVLGGDVIALVIKGTGAAFPGAGCLTAAVVRNRNCVGKAFRKSLLGVNSTRKIKQKEVGHAGGKNITGKMGNCHESGVEMVFFMQNVEF</sequence>
<dbReference type="EMBL" id="KQ971352">
    <property type="protein sequence ID" value="EFA07328.1"/>
    <property type="molecule type" value="Genomic_DNA"/>
</dbReference>
<reference evidence="1 2" key="1">
    <citation type="journal article" date="2008" name="Nature">
        <title>The genome of the model beetle and pest Tribolium castaneum.</title>
        <authorList>
            <consortium name="Tribolium Genome Sequencing Consortium"/>
            <person name="Richards S."/>
            <person name="Gibbs R.A."/>
            <person name="Weinstock G.M."/>
            <person name="Brown S.J."/>
            <person name="Denell R."/>
            <person name="Beeman R.W."/>
            <person name="Gibbs R."/>
            <person name="Beeman R.W."/>
            <person name="Brown S.J."/>
            <person name="Bucher G."/>
            <person name="Friedrich M."/>
            <person name="Grimmelikhuijzen C.J."/>
            <person name="Klingler M."/>
            <person name="Lorenzen M."/>
            <person name="Richards S."/>
            <person name="Roth S."/>
            <person name="Schroder R."/>
            <person name="Tautz D."/>
            <person name="Zdobnov E.M."/>
            <person name="Muzny D."/>
            <person name="Gibbs R.A."/>
            <person name="Weinstock G.M."/>
            <person name="Attaway T."/>
            <person name="Bell S."/>
            <person name="Buhay C.J."/>
            <person name="Chandrabose M.N."/>
            <person name="Chavez D."/>
            <person name="Clerk-Blankenburg K.P."/>
            <person name="Cree A."/>
            <person name="Dao M."/>
            <person name="Davis C."/>
            <person name="Chacko J."/>
            <person name="Dinh H."/>
            <person name="Dugan-Rocha S."/>
            <person name="Fowler G."/>
            <person name="Garner T.T."/>
            <person name="Garnes J."/>
            <person name="Gnirke A."/>
            <person name="Hawes A."/>
            <person name="Hernandez J."/>
            <person name="Hines S."/>
            <person name="Holder M."/>
            <person name="Hume J."/>
            <person name="Jhangiani S.N."/>
            <person name="Joshi V."/>
            <person name="Khan Z.M."/>
            <person name="Jackson L."/>
            <person name="Kovar C."/>
            <person name="Kowis A."/>
            <person name="Lee S."/>
            <person name="Lewis L.R."/>
            <person name="Margolis J."/>
            <person name="Morgan M."/>
            <person name="Nazareth L.V."/>
            <person name="Nguyen N."/>
            <person name="Okwuonu G."/>
            <person name="Parker D."/>
            <person name="Richards S."/>
            <person name="Ruiz S.J."/>
            <person name="Santibanez J."/>
            <person name="Savard J."/>
            <person name="Scherer S.E."/>
            <person name="Schneider B."/>
            <person name="Sodergren E."/>
            <person name="Tautz D."/>
            <person name="Vattahil S."/>
            <person name="Villasana D."/>
            <person name="White C.S."/>
            <person name="Wright R."/>
            <person name="Park Y."/>
            <person name="Beeman R.W."/>
            <person name="Lord J."/>
            <person name="Oppert B."/>
            <person name="Lorenzen M."/>
            <person name="Brown S."/>
            <person name="Wang L."/>
            <person name="Savard J."/>
            <person name="Tautz D."/>
            <person name="Richards S."/>
            <person name="Weinstock G."/>
            <person name="Gibbs R.A."/>
            <person name="Liu Y."/>
            <person name="Worley K."/>
            <person name="Weinstock G."/>
            <person name="Elsik C.G."/>
            <person name="Reese J.T."/>
            <person name="Elhaik E."/>
            <person name="Landan G."/>
            <person name="Graur D."/>
            <person name="Arensburger P."/>
            <person name="Atkinson P."/>
            <person name="Beeman R.W."/>
            <person name="Beidler J."/>
            <person name="Brown S.J."/>
            <person name="Demuth J.P."/>
            <person name="Drury D.W."/>
            <person name="Du Y.Z."/>
            <person name="Fujiwara H."/>
            <person name="Lorenzen M."/>
            <person name="Maselli V."/>
            <person name="Osanai M."/>
            <person name="Park Y."/>
            <person name="Robertson H.M."/>
            <person name="Tu Z."/>
            <person name="Wang J.J."/>
            <person name="Wang S."/>
            <person name="Richards S."/>
            <person name="Song H."/>
            <person name="Zhang L."/>
            <person name="Sodergren E."/>
            <person name="Werner D."/>
            <person name="Stanke M."/>
            <person name="Morgenstern B."/>
            <person name="Solovyev V."/>
            <person name="Kosarev P."/>
            <person name="Brown G."/>
            <person name="Chen H.C."/>
            <person name="Ermolaeva O."/>
            <person name="Hlavina W."/>
            <person name="Kapustin Y."/>
            <person name="Kiryutin B."/>
            <person name="Kitts P."/>
            <person name="Maglott D."/>
            <person name="Pruitt K."/>
            <person name="Sapojnikov V."/>
            <person name="Souvorov A."/>
            <person name="Mackey A.J."/>
            <person name="Waterhouse R.M."/>
            <person name="Wyder S."/>
            <person name="Zdobnov E.M."/>
            <person name="Zdobnov E.M."/>
            <person name="Wyder S."/>
            <person name="Kriventseva E.V."/>
            <person name="Kadowaki T."/>
            <person name="Bork P."/>
            <person name="Aranda M."/>
            <person name="Bao R."/>
            <person name="Beermann A."/>
            <person name="Berns N."/>
            <person name="Bolognesi R."/>
            <person name="Bonneton F."/>
            <person name="Bopp D."/>
            <person name="Brown S.J."/>
            <person name="Bucher G."/>
            <person name="Butts T."/>
            <person name="Chaumot A."/>
            <person name="Denell R.E."/>
            <person name="Ferrier D.E."/>
            <person name="Friedrich M."/>
            <person name="Gordon C.M."/>
            <person name="Jindra M."/>
            <person name="Klingler M."/>
            <person name="Lan Q."/>
            <person name="Lattorff H.M."/>
            <person name="Laudet V."/>
            <person name="von Levetsow C."/>
            <person name="Liu Z."/>
            <person name="Lutz R."/>
            <person name="Lynch J.A."/>
            <person name="da Fonseca R.N."/>
            <person name="Posnien N."/>
            <person name="Reuter R."/>
            <person name="Roth S."/>
            <person name="Savard J."/>
            <person name="Schinko J.B."/>
            <person name="Schmitt C."/>
            <person name="Schoppmeier M."/>
            <person name="Schroder R."/>
            <person name="Shippy T.D."/>
            <person name="Simonnet F."/>
            <person name="Marques-Souza H."/>
            <person name="Tautz D."/>
            <person name="Tomoyasu Y."/>
            <person name="Trauner J."/>
            <person name="Van der Zee M."/>
            <person name="Vervoort M."/>
            <person name="Wittkopp N."/>
            <person name="Wimmer E.A."/>
            <person name="Yang X."/>
            <person name="Jones A.K."/>
            <person name="Sattelle D.B."/>
            <person name="Ebert P.R."/>
            <person name="Nelson D."/>
            <person name="Scott J.G."/>
            <person name="Beeman R.W."/>
            <person name="Muthukrishnan S."/>
            <person name="Kramer K.J."/>
            <person name="Arakane Y."/>
            <person name="Beeman R.W."/>
            <person name="Zhu Q."/>
            <person name="Hogenkamp D."/>
            <person name="Dixit R."/>
            <person name="Oppert B."/>
            <person name="Jiang H."/>
            <person name="Zou Z."/>
            <person name="Marshall J."/>
            <person name="Elpidina E."/>
            <person name="Vinokurov K."/>
            <person name="Oppert C."/>
            <person name="Zou Z."/>
            <person name="Evans J."/>
            <person name="Lu Z."/>
            <person name="Zhao P."/>
            <person name="Sumathipala N."/>
            <person name="Altincicek B."/>
            <person name="Vilcinskas A."/>
            <person name="Williams M."/>
            <person name="Hultmark D."/>
            <person name="Hetru C."/>
            <person name="Jiang H."/>
            <person name="Grimmelikhuijzen C.J."/>
            <person name="Hauser F."/>
            <person name="Cazzamali G."/>
            <person name="Williamson M."/>
            <person name="Park Y."/>
            <person name="Li B."/>
            <person name="Tanaka Y."/>
            <person name="Predel R."/>
            <person name="Neupert S."/>
            <person name="Schachtner J."/>
            <person name="Verleyen P."/>
            <person name="Raible F."/>
            <person name="Bork P."/>
            <person name="Friedrich M."/>
            <person name="Walden K.K."/>
            <person name="Robertson H.M."/>
            <person name="Angeli S."/>
            <person name="Foret S."/>
            <person name="Bucher G."/>
            <person name="Schuetz S."/>
            <person name="Maleszka R."/>
            <person name="Wimmer E.A."/>
            <person name="Beeman R.W."/>
            <person name="Lorenzen M."/>
            <person name="Tomoyasu Y."/>
            <person name="Miller S.C."/>
            <person name="Grossmann D."/>
            <person name="Bucher G."/>
        </authorList>
    </citation>
    <scope>NUCLEOTIDE SEQUENCE [LARGE SCALE GENOMIC DNA]</scope>
    <source>
        <strain evidence="1 2">Georgia GA2</strain>
    </source>
</reference>
<dbReference type="AlphaFoldDB" id="D6WTU0"/>